<dbReference type="PANTHER" id="PTHR42687:SF1">
    <property type="entry name" value="L-THREONINE 3-DEHYDROGENASE, MITOCHONDRIAL"/>
    <property type="match status" value="1"/>
</dbReference>
<accession>A0A239I129</accession>
<protein>
    <submittedName>
        <fullName evidence="3">Nucleoside-diphosphate-sugar epimerase</fullName>
    </submittedName>
</protein>
<dbReference type="GO" id="GO:0006694">
    <property type="term" value="P:steroid biosynthetic process"/>
    <property type="evidence" value="ECO:0007669"/>
    <property type="project" value="InterPro"/>
</dbReference>
<reference evidence="4" key="1">
    <citation type="submission" date="2017-06" db="EMBL/GenBank/DDBJ databases">
        <authorList>
            <person name="Varghese N."/>
            <person name="Submissions S."/>
        </authorList>
    </citation>
    <scope>NUCLEOTIDE SEQUENCE [LARGE SCALE GENOMIC DNA]</scope>
    <source>
        <strain evidence="4">LNB2</strain>
    </source>
</reference>
<dbReference type="GO" id="GO:0006567">
    <property type="term" value="P:L-threonine catabolic process"/>
    <property type="evidence" value="ECO:0007669"/>
    <property type="project" value="TreeGrafter"/>
</dbReference>
<dbReference type="OrthoDB" id="9772736at2"/>
<dbReference type="InterPro" id="IPR051225">
    <property type="entry name" value="NAD(P)_epim/dehydratase"/>
</dbReference>
<organism evidence="3 4">
    <name type="scientific">Edaphosphingomonas laterariae</name>
    <dbReference type="NCBI Taxonomy" id="861865"/>
    <lineage>
        <taxon>Bacteria</taxon>
        <taxon>Pseudomonadati</taxon>
        <taxon>Pseudomonadota</taxon>
        <taxon>Alphaproteobacteria</taxon>
        <taxon>Sphingomonadales</taxon>
        <taxon>Rhizorhabdaceae</taxon>
        <taxon>Edaphosphingomonas</taxon>
    </lineage>
</organism>
<evidence type="ECO:0000313" key="4">
    <source>
        <dbReference type="Proteomes" id="UP000198281"/>
    </source>
</evidence>
<evidence type="ECO:0000259" key="2">
    <source>
        <dbReference type="Pfam" id="PF01073"/>
    </source>
</evidence>
<comment type="similarity">
    <text evidence="1">Belongs to the NAD(P)-dependent epimerase/dehydratase family.</text>
</comment>
<dbReference type="PANTHER" id="PTHR42687">
    <property type="entry name" value="L-THREONINE 3-DEHYDROGENASE"/>
    <property type="match status" value="1"/>
</dbReference>
<keyword evidence="4" id="KW-1185">Reference proteome</keyword>
<proteinExistence type="inferred from homology"/>
<name>A0A239I129_9SPHN</name>
<dbReference type="GO" id="GO:0008743">
    <property type="term" value="F:L-threonine 3-dehydrogenase activity"/>
    <property type="evidence" value="ECO:0007669"/>
    <property type="project" value="TreeGrafter"/>
</dbReference>
<dbReference type="EMBL" id="FZOS01000020">
    <property type="protein sequence ID" value="SNS86753.1"/>
    <property type="molecule type" value="Genomic_DNA"/>
</dbReference>
<dbReference type="RefSeq" id="WP_089220532.1">
    <property type="nucleotide sequence ID" value="NZ_FZOS01000020.1"/>
</dbReference>
<sequence length="478" mass="53389">MNHDTRPLVFLTGATGNMGGETMRELLDRRDRFRVRILVLPSERDRPAVKQWLRDPDVDVIFGDLTNYDDVLAGVSGAAQVLHVGGMVSPMADRVPELTMRVNVGGAENIVRAIKAQPDPDQVRLVYIGTVAQTGCRMPPIHWGRTGDPIKISRFDHYAISKTKAEAIVAESGLRHWVSVRQTGMAHTAMWRIFDPIMFHNPINGVFEWSTARDSGRLMANLCEAGVPDTLWRGFYNMGGGQASRVINHEFMVKTFTAMGIRDHRKVLNPNWFATRNFHGQWYSDSDHLEALVPYRSQTLDGFIDELGRAIPWIVKALGGTFPGAIGKRIRKLAEAPGGSLHWFANDDHAHISAYFDTRDHWAQIPEGWGNYALAQPSREPTLMDHGYDETRAAEDWTIADMKQAAKFRGGACLSDAIEGPFRPVDWQCADGHRFAMTPNLMLRGGHWCPTCQVEPDGYADAARVNPYFAQTLVPSGV</sequence>
<gene>
    <name evidence="3" type="ORF">SAMN06295912_12026</name>
</gene>
<dbReference type="SUPFAM" id="SSF51735">
    <property type="entry name" value="NAD(P)-binding Rossmann-fold domains"/>
    <property type="match status" value="1"/>
</dbReference>
<feature type="domain" description="3-beta hydroxysteroid dehydrogenase/isomerase" evidence="2">
    <location>
        <begin position="11"/>
        <end position="172"/>
    </location>
</feature>
<dbReference type="Gene3D" id="3.40.50.720">
    <property type="entry name" value="NAD(P)-binding Rossmann-like Domain"/>
    <property type="match status" value="1"/>
</dbReference>
<dbReference type="Proteomes" id="UP000198281">
    <property type="component" value="Unassembled WGS sequence"/>
</dbReference>
<dbReference type="Pfam" id="PF01073">
    <property type="entry name" value="3Beta_HSD"/>
    <property type="match status" value="1"/>
</dbReference>
<evidence type="ECO:0000256" key="1">
    <source>
        <dbReference type="ARBA" id="ARBA00007637"/>
    </source>
</evidence>
<dbReference type="InterPro" id="IPR036291">
    <property type="entry name" value="NAD(P)-bd_dom_sf"/>
</dbReference>
<dbReference type="InterPro" id="IPR002225">
    <property type="entry name" value="3Beta_OHSteriod_DH/Estase"/>
</dbReference>
<evidence type="ECO:0000313" key="3">
    <source>
        <dbReference type="EMBL" id="SNS86753.1"/>
    </source>
</evidence>
<dbReference type="AlphaFoldDB" id="A0A239I129"/>